<proteinExistence type="predicted"/>
<protein>
    <submittedName>
        <fullName evidence="1">Uncharacterized protein</fullName>
    </submittedName>
</protein>
<sequence length="37" mass="4344">MSDVEAAQKVYETYLTVDNFIKTLMENENLVYCIIEI</sequence>
<evidence type="ECO:0000313" key="1">
    <source>
        <dbReference type="EMBL" id="VCV23665.1"/>
    </source>
</evidence>
<reference evidence="1 2" key="1">
    <citation type="submission" date="2018-09" db="EMBL/GenBank/DDBJ databases">
        <authorList>
            <person name="Petit M.-A."/>
            <person name="Lossouarn J."/>
        </authorList>
    </citation>
    <scope>NUCLEOTIDE SEQUENCE [LARGE SCALE GENOMIC DNA]</scope>
    <source>
        <strain evidence="1 2">L1-82</strain>
    </source>
</reference>
<organism evidence="1 2">
    <name type="scientific">Roseburia intestinalis L1-82</name>
    <dbReference type="NCBI Taxonomy" id="536231"/>
    <lineage>
        <taxon>Bacteria</taxon>
        <taxon>Bacillati</taxon>
        <taxon>Bacillota</taxon>
        <taxon>Clostridia</taxon>
        <taxon>Lachnospirales</taxon>
        <taxon>Lachnospiraceae</taxon>
        <taxon>Roseburia</taxon>
    </lineage>
</organism>
<gene>
    <name evidence="1" type="ORF">RIL182_03571</name>
</gene>
<dbReference type="EMBL" id="LR027880">
    <property type="protein sequence ID" value="VCV23665.1"/>
    <property type="molecule type" value="Genomic_DNA"/>
</dbReference>
<dbReference type="Proteomes" id="UP000294398">
    <property type="component" value="Chromosome"/>
</dbReference>
<keyword evidence="2" id="KW-1185">Reference proteome</keyword>
<accession>A0AAQ2Z821</accession>
<dbReference type="AlphaFoldDB" id="A0AAQ2Z821"/>
<evidence type="ECO:0000313" key="2">
    <source>
        <dbReference type="Proteomes" id="UP000294398"/>
    </source>
</evidence>
<name>A0AAQ2Z821_9FIRM</name>